<reference evidence="2" key="1">
    <citation type="submission" date="2022-11" db="UniProtKB">
        <authorList>
            <consortium name="WormBaseParasite"/>
        </authorList>
    </citation>
    <scope>IDENTIFICATION</scope>
</reference>
<accession>A0AC34R867</accession>
<organism evidence="1 2">
    <name type="scientific">Panagrolaimus sp. JU765</name>
    <dbReference type="NCBI Taxonomy" id="591449"/>
    <lineage>
        <taxon>Eukaryota</taxon>
        <taxon>Metazoa</taxon>
        <taxon>Ecdysozoa</taxon>
        <taxon>Nematoda</taxon>
        <taxon>Chromadorea</taxon>
        <taxon>Rhabditida</taxon>
        <taxon>Tylenchina</taxon>
        <taxon>Panagrolaimomorpha</taxon>
        <taxon>Panagrolaimoidea</taxon>
        <taxon>Panagrolaimidae</taxon>
        <taxon>Panagrolaimus</taxon>
    </lineage>
</organism>
<name>A0AC34R867_9BILA</name>
<dbReference type="Proteomes" id="UP000887576">
    <property type="component" value="Unplaced"/>
</dbReference>
<proteinExistence type="predicted"/>
<sequence>MPILPAPGICMTSFFIDVGSYDFHYSVALTSFIVFIVLLGAVGCACNTAIFYRYLSTTQKESHFFTSKKFIAFLIFLHLTSTIPVLISYKISISFKFFDHTEWVAKNYPEFYVISRSLPCGLLILDKGDIPEYFFAAAIFTIVAHLLFGTTCQILSVRGLVRNLTERFAPLQRELVIAISLQAFLPFICLAVPWFMQIFGHIFHFPILQDAANFLTTLGTLHSFFHFIIIVVVIKPYRKAITDYFDFLSFKRAGVVAMPSAISNNFTV</sequence>
<dbReference type="WBParaSite" id="JU765_v2.g4471.t1">
    <property type="protein sequence ID" value="JU765_v2.g4471.t1"/>
    <property type="gene ID" value="JU765_v2.g4471"/>
</dbReference>
<protein>
    <submittedName>
        <fullName evidence="2">Uncharacterized protein</fullName>
    </submittedName>
</protein>
<evidence type="ECO:0000313" key="2">
    <source>
        <dbReference type="WBParaSite" id="JU765_v2.g4471.t1"/>
    </source>
</evidence>
<evidence type="ECO:0000313" key="1">
    <source>
        <dbReference type="Proteomes" id="UP000887576"/>
    </source>
</evidence>